<dbReference type="AlphaFoldDB" id="A0A3B1AA26"/>
<feature type="transmembrane region" description="Helical" evidence="6">
    <location>
        <begin position="55"/>
        <end position="75"/>
    </location>
</feature>
<evidence type="ECO:0000256" key="1">
    <source>
        <dbReference type="ARBA" id="ARBA00022475"/>
    </source>
</evidence>
<dbReference type="HAMAP" id="MF_01147">
    <property type="entry name" value="Lgt"/>
    <property type="match status" value="1"/>
</dbReference>
<protein>
    <submittedName>
        <fullName evidence="7">Prolipoprotein diacylglyceryl transferase</fullName>
    </submittedName>
</protein>
<feature type="transmembrane region" description="Helical" evidence="6">
    <location>
        <begin position="122"/>
        <end position="143"/>
    </location>
</feature>
<dbReference type="Pfam" id="PF01790">
    <property type="entry name" value="LGT"/>
    <property type="match status" value="1"/>
</dbReference>
<evidence type="ECO:0000256" key="4">
    <source>
        <dbReference type="ARBA" id="ARBA00022989"/>
    </source>
</evidence>
<feature type="transmembrane region" description="Helical" evidence="6">
    <location>
        <begin position="237"/>
        <end position="255"/>
    </location>
</feature>
<evidence type="ECO:0000256" key="2">
    <source>
        <dbReference type="ARBA" id="ARBA00022679"/>
    </source>
</evidence>
<gene>
    <name evidence="7" type="ORF">MNBD_GAMMA22-2513</name>
</gene>
<proteinExistence type="inferred from homology"/>
<dbReference type="PROSITE" id="PS01311">
    <property type="entry name" value="LGT"/>
    <property type="match status" value="1"/>
</dbReference>
<reference evidence="7" key="1">
    <citation type="submission" date="2018-06" db="EMBL/GenBank/DDBJ databases">
        <authorList>
            <person name="Zhirakovskaya E."/>
        </authorList>
    </citation>
    <scope>NUCLEOTIDE SEQUENCE</scope>
</reference>
<dbReference type="GO" id="GO:0042158">
    <property type="term" value="P:lipoprotein biosynthetic process"/>
    <property type="evidence" value="ECO:0007669"/>
    <property type="project" value="InterPro"/>
</dbReference>
<dbReference type="GO" id="GO:0005886">
    <property type="term" value="C:plasma membrane"/>
    <property type="evidence" value="ECO:0007669"/>
    <property type="project" value="InterPro"/>
</dbReference>
<keyword evidence="5 6" id="KW-0472">Membrane</keyword>
<keyword evidence="1" id="KW-1003">Cell membrane</keyword>
<keyword evidence="2 7" id="KW-0808">Transferase</keyword>
<evidence type="ECO:0000256" key="5">
    <source>
        <dbReference type="ARBA" id="ARBA00023136"/>
    </source>
</evidence>
<accession>A0A3B1AA26</accession>
<feature type="transmembrane region" description="Helical" evidence="6">
    <location>
        <begin position="201"/>
        <end position="217"/>
    </location>
</feature>
<feature type="transmembrane region" description="Helical" evidence="6">
    <location>
        <begin position="20"/>
        <end position="43"/>
    </location>
</feature>
<dbReference type="GO" id="GO:0008961">
    <property type="term" value="F:phosphatidylglycerol-prolipoprotein diacylglyceryl transferase activity"/>
    <property type="evidence" value="ECO:0007669"/>
    <property type="project" value="InterPro"/>
</dbReference>
<evidence type="ECO:0000256" key="6">
    <source>
        <dbReference type="SAM" id="Phobius"/>
    </source>
</evidence>
<dbReference type="PANTHER" id="PTHR30589:SF0">
    <property type="entry name" value="PHOSPHATIDYLGLYCEROL--PROLIPOPROTEIN DIACYLGLYCERYL TRANSFERASE"/>
    <property type="match status" value="1"/>
</dbReference>
<organism evidence="7">
    <name type="scientific">hydrothermal vent metagenome</name>
    <dbReference type="NCBI Taxonomy" id="652676"/>
    <lineage>
        <taxon>unclassified sequences</taxon>
        <taxon>metagenomes</taxon>
        <taxon>ecological metagenomes</taxon>
    </lineage>
</organism>
<evidence type="ECO:0000313" key="7">
    <source>
        <dbReference type="EMBL" id="VAW98450.1"/>
    </source>
</evidence>
<feature type="transmembrane region" description="Helical" evidence="6">
    <location>
        <begin position="171"/>
        <end position="189"/>
    </location>
</feature>
<name>A0A3B1AA26_9ZZZZ</name>
<dbReference type="EMBL" id="UOFS01000037">
    <property type="protein sequence ID" value="VAW98450.1"/>
    <property type="molecule type" value="Genomic_DNA"/>
</dbReference>
<dbReference type="PANTHER" id="PTHR30589">
    <property type="entry name" value="PROLIPOPROTEIN DIACYLGLYCERYL TRANSFERASE"/>
    <property type="match status" value="1"/>
</dbReference>
<feature type="transmembrane region" description="Helical" evidence="6">
    <location>
        <begin position="87"/>
        <end position="110"/>
    </location>
</feature>
<keyword evidence="3 6" id="KW-0812">Transmembrane</keyword>
<sequence>MDYITWSADPIILSIGAVKFRWYGLFFSGGFIVSYFIMQWIYNSEEKNIADVDRLLWYQIAGTLIGARLVHVIFYEPAFYLAQPIKILYIWQGGLASHGAAIGIILSIYLYQRKITMSSLWVLDRVSIPIAFSAFFIRIGNFFNSEIIGIPSNVPWAIIFTKVDLIPRHPAQLYEAFSYISIFTLLLYLYNKTNIKHKQGALFGTLLFCVFFSRFLIEFIKVKQENYDVDLFFNTGQLLSIPFMIIGLLLLNFSLKKNTNT</sequence>
<evidence type="ECO:0000256" key="3">
    <source>
        <dbReference type="ARBA" id="ARBA00022692"/>
    </source>
</evidence>
<keyword evidence="4 6" id="KW-1133">Transmembrane helix</keyword>
<dbReference type="InterPro" id="IPR001640">
    <property type="entry name" value="Lgt"/>
</dbReference>
<dbReference type="NCBIfam" id="TIGR00544">
    <property type="entry name" value="lgt"/>
    <property type="match status" value="1"/>
</dbReference>
<keyword evidence="7" id="KW-0449">Lipoprotein</keyword>